<keyword evidence="4" id="KW-0762">Sugar transport</keyword>
<dbReference type="Proteomes" id="UP001485043">
    <property type="component" value="Unassembled WGS sequence"/>
</dbReference>
<comment type="similarity">
    <text evidence="2">Belongs to the SWEET sugar transporter family.</text>
</comment>
<keyword evidence="3" id="KW-0813">Transport</keyword>
<evidence type="ECO:0000256" key="7">
    <source>
        <dbReference type="ARBA" id="ARBA00022989"/>
    </source>
</evidence>
<protein>
    <submittedName>
        <fullName evidence="11">Uncharacterized protein</fullName>
    </submittedName>
</protein>
<evidence type="ECO:0000256" key="4">
    <source>
        <dbReference type="ARBA" id="ARBA00022597"/>
    </source>
</evidence>
<sequence length="549" mass="59893">MFSSSLAAVLQVRKIGSLGELNPIPYAGILGQTSGQVIYGSVIKNWFVFWANAPGLVIGLWLTLSTIVHATPKVQNIMTACIMLIAIYFSTIAVVTTQLNAPQKTKTNIWGSAGGVALVAYYTAPLSTLIKVMRSRDSSSLHPPLCFMNFTNMCLWLSYGIAIKNPFIWVPETVGGTLSSTALLLLLIFPRRALRSTNAEAVAAEAEMGSMQVPAIAALPDDSNTICQPSMASTRGNGSSVSPALESRPSTPTVLGTVARGTLDVEFKSCTTYWRPSGTRRIARGPGSTKLFNSLLTNSGSMQDDDGILEGTQHPNSNGWPSIDGRHYRNWPNADCLHRQQCPITRVAADVALKHPAVLDWLLSQGMPEVENLCRTAIRRGELLGLQVLQTRGLPAQLDQPIDLSQPSEIPAAHGDLLVSSLSFGTYWQNKHRRPQHLELAAWLVEQQGTYTEEQQWELQMLAAEQGPLVLMQLAACSPQPRIASDPAMLSLAAAEGDMQLLRWRQQREQFVQLGDLPNALLKKTACSAGIDFSWTFSRCQLDESLNAR</sequence>
<feature type="transmembrane region" description="Helical" evidence="10">
    <location>
        <begin position="168"/>
        <end position="189"/>
    </location>
</feature>
<organism evidence="11 12">
    <name type="scientific">Apatococcus fuscideae</name>
    <dbReference type="NCBI Taxonomy" id="2026836"/>
    <lineage>
        <taxon>Eukaryota</taxon>
        <taxon>Viridiplantae</taxon>
        <taxon>Chlorophyta</taxon>
        <taxon>core chlorophytes</taxon>
        <taxon>Trebouxiophyceae</taxon>
        <taxon>Chlorellales</taxon>
        <taxon>Chlorellaceae</taxon>
        <taxon>Apatococcus</taxon>
    </lineage>
</organism>
<dbReference type="Gene3D" id="1.20.1280.290">
    <property type="match status" value="2"/>
</dbReference>
<keyword evidence="7 10" id="KW-1133">Transmembrane helix</keyword>
<keyword evidence="6" id="KW-0677">Repeat</keyword>
<keyword evidence="12" id="KW-1185">Reference proteome</keyword>
<evidence type="ECO:0000256" key="8">
    <source>
        <dbReference type="ARBA" id="ARBA00023136"/>
    </source>
</evidence>
<feature type="compositionally biased region" description="Polar residues" evidence="9">
    <location>
        <begin position="231"/>
        <end position="254"/>
    </location>
</feature>
<evidence type="ECO:0000313" key="11">
    <source>
        <dbReference type="EMBL" id="KAK9838406.1"/>
    </source>
</evidence>
<evidence type="ECO:0000313" key="12">
    <source>
        <dbReference type="Proteomes" id="UP001485043"/>
    </source>
</evidence>
<keyword evidence="5 10" id="KW-0812">Transmembrane</keyword>
<dbReference type="EMBL" id="JALJOV010001909">
    <property type="protein sequence ID" value="KAK9838406.1"/>
    <property type="molecule type" value="Genomic_DNA"/>
</dbReference>
<evidence type="ECO:0000256" key="3">
    <source>
        <dbReference type="ARBA" id="ARBA00022448"/>
    </source>
</evidence>
<feature type="transmembrane region" description="Helical" evidence="10">
    <location>
        <begin position="145"/>
        <end position="162"/>
    </location>
</feature>
<keyword evidence="8 10" id="KW-0472">Membrane</keyword>
<accession>A0AAW1RZ81</accession>
<dbReference type="Pfam" id="PF03083">
    <property type="entry name" value="MtN3_slv"/>
    <property type="match status" value="1"/>
</dbReference>
<dbReference type="PANTHER" id="PTHR10791">
    <property type="entry name" value="RAG1-ACTIVATING PROTEIN 1"/>
    <property type="match status" value="1"/>
</dbReference>
<comment type="subcellular location">
    <subcellularLocation>
        <location evidence="1">Endomembrane system</location>
        <topology evidence="1">Multi-pass membrane protein</topology>
    </subcellularLocation>
</comment>
<dbReference type="GO" id="GO:0012505">
    <property type="term" value="C:endomembrane system"/>
    <property type="evidence" value="ECO:0007669"/>
    <property type="project" value="UniProtKB-SubCell"/>
</dbReference>
<evidence type="ECO:0000256" key="10">
    <source>
        <dbReference type="SAM" id="Phobius"/>
    </source>
</evidence>
<evidence type="ECO:0000256" key="2">
    <source>
        <dbReference type="ARBA" id="ARBA00007809"/>
    </source>
</evidence>
<gene>
    <name evidence="11" type="ORF">WJX84_011802</name>
</gene>
<dbReference type="GO" id="GO:0051119">
    <property type="term" value="F:sugar transmembrane transporter activity"/>
    <property type="evidence" value="ECO:0007669"/>
    <property type="project" value="InterPro"/>
</dbReference>
<dbReference type="GO" id="GO:0016020">
    <property type="term" value="C:membrane"/>
    <property type="evidence" value="ECO:0007669"/>
    <property type="project" value="InterPro"/>
</dbReference>
<proteinExistence type="inferred from homology"/>
<dbReference type="PANTHER" id="PTHR10791:SF224">
    <property type="entry name" value="SUGAR TRANSPORTER SWEET"/>
    <property type="match status" value="1"/>
</dbReference>
<feature type="transmembrane region" description="Helical" evidence="10">
    <location>
        <begin position="77"/>
        <end position="97"/>
    </location>
</feature>
<dbReference type="InterPro" id="IPR047664">
    <property type="entry name" value="SWEET"/>
</dbReference>
<evidence type="ECO:0000256" key="1">
    <source>
        <dbReference type="ARBA" id="ARBA00004127"/>
    </source>
</evidence>
<evidence type="ECO:0000256" key="9">
    <source>
        <dbReference type="SAM" id="MobiDB-lite"/>
    </source>
</evidence>
<feature type="transmembrane region" description="Helical" evidence="10">
    <location>
        <begin position="109"/>
        <end position="133"/>
    </location>
</feature>
<dbReference type="InterPro" id="IPR004316">
    <property type="entry name" value="SWEET_rpt"/>
</dbReference>
<name>A0AAW1RZ81_9CHLO</name>
<feature type="region of interest" description="Disordered" evidence="9">
    <location>
        <begin position="231"/>
        <end position="255"/>
    </location>
</feature>
<reference evidence="11 12" key="1">
    <citation type="journal article" date="2024" name="Nat. Commun.">
        <title>Phylogenomics reveals the evolutionary origins of lichenization in chlorophyte algae.</title>
        <authorList>
            <person name="Puginier C."/>
            <person name="Libourel C."/>
            <person name="Otte J."/>
            <person name="Skaloud P."/>
            <person name="Haon M."/>
            <person name="Grisel S."/>
            <person name="Petersen M."/>
            <person name="Berrin J.G."/>
            <person name="Delaux P.M."/>
            <person name="Dal Grande F."/>
            <person name="Keller J."/>
        </authorList>
    </citation>
    <scope>NUCLEOTIDE SEQUENCE [LARGE SCALE GENOMIC DNA]</scope>
    <source>
        <strain evidence="11 12">SAG 2523</strain>
    </source>
</reference>
<feature type="transmembrane region" description="Helical" evidence="10">
    <location>
        <begin position="47"/>
        <end position="70"/>
    </location>
</feature>
<evidence type="ECO:0000256" key="5">
    <source>
        <dbReference type="ARBA" id="ARBA00022692"/>
    </source>
</evidence>
<evidence type="ECO:0000256" key="6">
    <source>
        <dbReference type="ARBA" id="ARBA00022737"/>
    </source>
</evidence>
<comment type="caution">
    <text evidence="11">The sequence shown here is derived from an EMBL/GenBank/DDBJ whole genome shotgun (WGS) entry which is preliminary data.</text>
</comment>
<dbReference type="AlphaFoldDB" id="A0AAW1RZ81"/>